<feature type="domain" description="Sulfatase N-terminal" evidence="5">
    <location>
        <begin position="25"/>
        <end position="362"/>
    </location>
</feature>
<dbReference type="InterPro" id="IPR000917">
    <property type="entry name" value="Sulfatase_N"/>
</dbReference>
<organism evidence="6 7">
    <name type="scientific">Lutibacter oricola</name>
    <dbReference type="NCBI Taxonomy" id="762486"/>
    <lineage>
        <taxon>Bacteria</taxon>
        <taxon>Pseudomonadati</taxon>
        <taxon>Bacteroidota</taxon>
        <taxon>Flavobacteriia</taxon>
        <taxon>Flavobacteriales</taxon>
        <taxon>Flavobacteriaceae</taxon>
        <taxon>Lutibacter</taxon>
    </lineage>
</organism>
<keyword evidence="7" id="KW-1185">Reference proteome</keyword>
<dbReference type="GO" id="GO:0004065">
    <property type="term" value="F:arylsulfatase activity"/>
    <property type="evidence" value="ECO:0007669"/>
    <property type="project" value="TreeGrafter"/>
</dbReference>
<evidence type="ECO:0000256" key="4">
    <source>
        <dbReference type="ARBA" id="ARBA00022837"/>
    </source>
</evidence>
<dbReference type="InterPro" id="IPR017850">
    <property type="entry name" value="Alkaline_phosphatase_core_sf"/>
</dbReference>
<dbReference type="STRING" id="762486.SAMN05444411_101483"/>
<dbReference type="PANTHER" id="PTHR42693">
    <property type="entry name" value="ARYLSULFATASE FAMILY MEMBER"/>
    <property type="match status" value="1"/>
</dbReference>
<evidence type="ECO:0000256" key="1">
    <source>
        <dbReference type="ARBA" id="ARBA00008779"/>
    </source>
</evidence>
<evidence type="ECO:0000313" key="7">
    <source>
        <dbReference type="Proteomes" id="UP000199595"/>
    </source>
</evidence>
<evidence type="ECO:0000256" key="2">
    <source>
        <dbReference type="ARBA" id="ARBA00022723"/>
    </source>
</evidence>
<evidence type="ECO:0000256" key="3">
    <source>
        <dbReference type="ARBA" id="ARBA00022801"/>
    </source>
</evidence>
<evidence type="ECO:0000259" key="5">
    <source>
        <dbReference type="Pfam" id="PF00884"/>
    </source>
</evidence>
<accession>A0A1H2SLN6</accession>
<dbReference type="InterPro" id="IPR050738">
    <property type="entry name" value="Sulfatase"/>
</dbReference>
<dbReference type="PANTHER" id="PTHR42693:SF53">
    <property type="entry name" value="ENDO-4-O-SULFATASE"/>
    <property type="match status" value="1"/>
</dbReference>
<dbReference type="GO" id="GO:0046872">
    <property type="term" value="F:metal ion binding"/>
    <property type="evidence" value="ECO:0007669"/>
    <property type="project" value="UniProtKB-KW"/>
</dbReference>
<dbReference type="OrthoDB" id="1390125at2"/>
<dbReference type="CDD" id="cd16026">
    <property type="entry name" value="GALNS_like"/>
    <property type="match status" value="1"/>
</dbReference>
<dbReference type="EMBL" id="FNNJ01000001">
    <property type="protein sequence ID" value="SDW32375.1"/>
    <property type="molecule type" value="Genomic_DNA"/>
</dbReference>
<dbReference type="RefSeq" id="WP_090119338.1">
    <property type="nucleotide sequence ID" value="NZ_FNNJ01000001.1"/>
</dbReference>
<dbReference type="Proteomes" id="UP000199595">
    <property type="component" value="Unassembled WGS sequence"/>
</dbReference>
<dbReference type="InterPro" id="IPR024607">
    <property type="entry name" value="Sulfatase_CS"/>
</dbReference>
<gene>
    <name evidence="6" type="ORF">SAMN05444411_101483</name>
</gene>
<dbReference type="SUPFAM" id="SSF53649">
    <property type="entry name" value="Alkaline phosphatase-like"/>
    <property type="match status" value="1"/>
</dbReference>
<dbReference type="Pfam" id="PF00884">
    <property type="entry name" value="Sulfatase"/>
    <property type="match status" value="1"/>
</dbReference>
<protein>
    <submittedName>
        <fullName evidence="6">Arylsulfatase A</fullName>
    </submittedName>
</protein>
<dbReference type="PROSITE" id="PS00523">
    <property type="entry name" value="SULFATASE_1"/>
    <property type="match status" value="1"/>
</dbReference>
<keyword evidence="3" id="KW-0378">Hydrolase</keyword>
<dbReference type="AlphaFoldDB" id="A0A1H2SLN6"/>
<proteinExistence type="inferred from homology"/>
<reference evidence="6 7" key="1">
    <citation type="submission" date="2016-10" db="EMBL/GenBank/DDBJ databases">
        <authorList>
            <person name="de Groot N.N."/>
        </authorList>
    </citation>
    <scope>NUCLEOTIDE SEQUENCE [LARGE SCALE GENOMIC DNA]</scope>
    <source>
        <strain evidence="6 7">DSM 24956</strain>
    </source>
</reference>
<name>A0A1H2SLN6_9FLAO</name>
<dbReference type="Gene3D" id="3.30.1120.10">
    <property type="match status" value="1"/>
</dbReference>
<evidence type="ECO:0000313" key="6">
    <source>
        <dbReference type="EMBL" id="SDW32375.1"/>
    </source>
</evidence>
<sequence>MKFRIIIIILCCFLGSKRINAQKQPNFIIIFTDDQGYEDLSCFGSNKLKTPNIDKMADEGVKLTSFYVASSVCSPSRAALLTGRMPKRVGIPRVLFPKKNEKGLPTEEITIAELLKEKNYATALVGKWHLGHDKKYSPLNQGFDSYFGIPYSNNMSIASGIDISPNIVLNDGYTLEKMHSDMQLVDASGNKDAKKSLKNKPPLMRGNEIVEYPTNQTTLTERYTNEAVSFINKNKEKPFFLYVAHSFPHVPIFVGDKFKGSSGTTPFYDAVQEIDWSVGEVFKALKENGLDENTIVIFTSDNGPNSHGSAKPLKGRKFDTYEGGQRVPAIFWAPNKVKAGVVSDEIVSSLDIFPTIAKYAGISMPKDRVFDGYNLSKYLEGKSKKSPRKEMYFYGSNSTKIDGVRLSDWKYLIEGYRKASWRKLTEEDTKIKLFNLKEDKSESKNVIDLNAKQAKKLLKKMQRFDAELEKDILTK</sequence>
<keyword evidence="2" id="KW-0479">Metal-binding</keyword>
<keyword evidence="4" id="KW-0106">Calcium</keyword>
<dbReference type="Gene3D" id="3.40.720.10">
    <property type="entry name" value="Alkaline Phosphatase, subunit A"/>
    <property type="match status" value="1"/>
</dbReference>
<comment type="similarity">
    <text evidence="1">Belongs to the sulfatase family.</text>
</comment>